<dbReference type="Pfam" id="PF20700">
    <property type="entry name" value="Mutator"/>
    <property type="match status" value="1"/>
</dbReference>
<evidence type="ECO:0000259" key="1">
    <source>
        <dbReference type="Pfam" id="PF20700"/>
    </source>
</evidence>
<organism evidence="2 3">
    <name type="scientific">Patella caerulea</name>
    <name type="common">Rayed Mediterranean limpet</name>
    <dbReference type="NCBI Taxonomy" id="87958"/>
    <lineage>
        <taxon>Eukaryota</taxon>
        <taxon>Metazoa</taxon>
        <taxon>Spiralia</taxon>
        <taxon>Lophotrochozoa</taxon>
        <taxon>Mollusca</taxon>
        <taxon>Gastropoda</taxon>
        <taxon>Patellogastropoda</taxon>
        <taxon>Patelloidea</taxon>
        <taxon>Patellidae</taxon>
        <taxon>Patella</taxon>
    </lineage>
</organism>
<gene>
    <name evidence="2" type="ORF">SNE40_008534</name>
</gene>
<dbReference type="AlphaFoldDB" id="A0AAN8Q3S7"/>
<proteinExistence type="predicted"/>
<name>A0AAN8Q3S7_PATCE</name>
<accession>A0AAN8Q3S7</accession>
<comment type="caution">
    <text evidence="2">The sequence shown here is derived from an EMBL/GenBank/DDBJ whole genome shotgun (WGS) entry which is preliminary data.</text>
</comment>
<evidence type="ECO:0000313" key="2">
    <source>
        <dbReference type="EMBL" id="KAK6186506.1"/>
    </source>
</evidence>
<dbReference type="EMBL" id="JAZGQO010000006">
    <property type="protein sequence ID" value="KAK6186506.1"/>
    <property type="molecule type" value="Genomic_DNA"/>
</dbReference>
<dbReference type="Proteomes" id="UP001347796">
    <property type="component" value="Unassembled WGS sequence"/>
</dbReference>
<feature type="domain" description="Mutator-like transposase" evidence="1">
    <location>
        <begin position="3"/>
        <end position="160"/>
    </location>
</feature>
<reference evidence="2 3" key="1">
    <citation type="submission" date="2024-01" db="EMBL/GenBank/DDBJ databases">
        <title>The genome of the rayed Mediterranean limpet Patella caerulea (Linnaeus, 1758).</title>
        <authorList>
            <person name="Anh-Thu Weber A."/>
            <person name="Halstead-Nussloch G."/>
        </authorList>
    </citation>
    <scope>NUCLEOTIDE SEQUENCE [LARGE SCALE GENOMIC DNA]</scope>
    <source>
        <strain evidence="2">AATW-2023a</strain>
        <tissue evidence="2">Whole specimen</tissue>
    </source>
</reference>
<sequence>MPDCQLNHPGSSKSLETAATILMFNRSVEKFQFRNTVLLNDGDSSVFKSLQDINDNTGPYGHEYQLKNEDCVNHLSKRMKNSLDSVISKMKTQGHAIAGKERLTKDRVRALQNNYGRAIKYNSDNLDAIYNATWATFLHYIIDDETPRHNNCPPGPTSWCWYNRQLAEGITKPVRLTNSAPLSKEICEAILPIYQCLCDKEILKRCLRGATQNVIECLNQMIWKKAPQNTGLAILRV</sequence>
<dbReference type="InterPro" id="IPR049012">
    <property type="entry name" value="Mutator_transp_dom"/>
</dbReference>
<protein>
    <recommendedName>
        <fullName evidence="1">Mutator-like transposase domain-containing protein</fullName>
    </recommendedName>
</protein>
<evidence type="ECO:0000313" key="3">
    <source>
        <dbReference type="Proteomes" id="UP001347796"/>
    </source>
</evidence>
<keyword evidence="3" id="KW-1185">Reference proteome</keyword>